<organism evidence="1 2">
    <name type="scientific">Saccharococcus caldoxylosilyticus</name>
    <dbReference type="NCBI Taxonomy" id="81408"/>
    <lineage>
        <taxon>Bacteria</taxon>
        <taxon>Bacillati</taxon>
        <taxon>Bacillota</taxon>
        <taxon>Bacilli</taxon>
        <taxon>Bacillales</taxon>
        <taxon>Anoxybacillaceae</taxon>
        <taxon>Saccharococcus</taxon>
    </lineage>
</organism>
<accession>A0A150LC19</accession>
<protein>
    <submittedName>
        <fullName evidence="1">Uncharacterized protein</fullName>
    </submittedName>
</protein>
<gene>
    <name evidence="1" type="ORF">B4119_2643</name>
</gene>
<dbReference type="AlphaFoldDB" id="A0A150LC19"/>
<evidence type="ECO:0000313" key="1">
    <source>
        <dbReference type="EMBL" id="KYD09795.1"/>
    </source>
</evidence>
<reference evidence="1 2" key="1">
    <citation type="submission" date="2016-01" db="EMBL/GenBank/DDBJ databases">
        <title>Draft Genome Sequences of Seven Thermophilic Sporeformers Isolated from Foods.</title>
        <authorList>
            <person name="Berendsen E.M."/>
            <person name="Wells-Bennik M.H."/>
            <person name="Krawcyk A.O."/>
            <person name="De Jong A."/>
            <person name="Holsappel S."/>
            <person name="Eijlander R.T."/>
            <person name="Kuipers O.P."/>
        </authorList>
    </citation>
    <scope>NUCLEOTIDE SEQUENCE [LARGE SCALE GENOMIC DNA]</scope>
    <source>
        <strain evidence="1 2">B4119</strain>
    </source>
</reference>
<sequence>MDPLEHIFANSSSFPFYMRKGERIFYPKTGDDGKDGEHPPLYVQ</sequence>
<comment type="caution">
    <text evidence="1">The sequence shown here is derived from an EMBL/GenBank/DDBJ whole genome shotgun (WGS) entry which is preliminary data.</text>
</comment>
<dbReference type="Proteomes" id="UP000075455">
    <property type="component" value="Unassembled WGS sequence"/>
</dbReference>
<dbReference type="EMBL" id="LQYS01000095">
    <property type="protein sequence ID" value="KYD09795.1"/>
    <property type="molecule type" value="Genomic_DNA"/>
</dbReference>
<name>A0A150LC19_9BACL</name>
<dbReference type="PATRIC" id="fig|81408.3.peg.540"/>
<evidence type="ECO:0000313" key="2">
    <source>
        <dbReference type="Proteomes" id="UP000075455"/>
    </source>
</evidence>
<proteinExistence type="predicted"/>